<evidence type="ECO:0000256" key="1">
    <source>
        <dbReference type="SAM" id="Phobius"/>
    </source>
</evidence>
<comment type="caution">
    <text evidence="2">The sequence shown here is derived from an EMBL/GenBank/DDBJ whole genome shotgun (WGS) entry which is preliminary data.</text>
</comment>
<feature type="transmembrane region" description="Helical" evidence="1">
    <location>
        <begin position="75"/>
        <end position="93"/>
    </location>
</feature>
<protein>
    <submittedName>
        <fullName evidence="2">Uncharacterized protein</fullName>
    </submittedName>
</protein>
<gene>
    <name evidence="2" type="ORF">FCL42_16740</name>
</gene>
<dbReference type="EMBL" id="SWCJ01000016">
    <property type="protein sequence ID" value="TKB51865.1"/>
    <property type="molecule type" value="Genomic_DNA"/>
</dbReference>
<dbReference type="OrthoDB" id="6272517at2"/>
<keyword evidence="1" id="KW-0472">Membrane</keyword>
<name>A0A4U1BMD1_9GAMM</name>
<reference evidence="2 3" key="1">
    <citation type="submission" date="2019-04" db="EMBL/GenBank/DDBJ databases">
        <authorList>
            <person name="Hwang J.C."/>
        </authorList>
    </citation>
    <scope>NUCLEOTIDE SEQUENCE [LARGE SCALE GENOMIC DNA]</scope>
    <source>
        <strain evidence="2 3">IMCC35002</strain>
    </source>
</reference>
<proteinExistence type="predicted"/>
<dbReference type="RefSeq" id="WP_136864576.1">
    <property type="nucleotide sequence ID" value="NZ_SWCJ01000016.1"/>
</dbReference>
<keyword evidence="1" id="KW-0812">Transmembrane</keyword>
<evidence type="ECO:0000313" key="2">
    <source>
        <dbReference type="EMBL" id="TKB51865.1"/>
    </source>
</evidence>
<dbReference type="Proteomes" id="UP000305675">
    <property type="component" value="Unassembled WGS sequence"/>
</dbReference>
<keyword evidence="3" id="KW-1185">Reference proteome</keyword>
<accession>A0A4U1BMD1</accession>
<dbReference type="AlphaFoldDB" id="A0A4U1BMD1"/>
<sequence length="130" mass="14691">MDIAKAQQSKLHSSMLAMLLVVLLSLFIHGDANHFEPSRSQGYDSIHDAPALSLNHAATSGFHFAHPRQNSGVEWALPTPIWWVALTLVVFWLSTPLPKPWFHQQQAPPSRVSGWRDSNLLYRGQLTFEH</sequence>
<evidence type="ECO:0000313" key="3">
    <source>
        <dbReference type="Proteomes" id="UP000305675"/>
    </source>
</evidence>
<organism evidence="2 3">
    <name type="scientific">Ferrimonas aestuarii</name>
    <dbReference type="NCBI Taxonomy" id="2569539"/>
    <lineage>
        <taxon>Bacteria</taxon>
        <taxon>Pseudomonadati</taxon>
        <taxon>Pseudomonadota</taxon>
        <taxon>Gammaproteobacteria</taxon>
        <taxon>Alteromonadales</taxon>
        <taxon>Ferrimonadaceae</taxon>
        <taxon>Ferrimonas</taxon>
    </lineage>
</organism>
<keyword evidence="1" id="KW-1133">Transmembrane helix</keyword>